<evidence type="ECO:0000313" key="3">
    <source>
        <dbReference type="EMBL" id="MFD1709538.1"/>
    </source>
</evidence>
<dbReference type="InterPro" id="IPR029058">
    <property type="entry name" value="AB_hydrolase_fold"/>
</dbReference>
<reference evidence="4" key="1">
    <citation type="journal article" date="2019" name="Int. J. Syst. Evol. Microbiol.">
        <title>The Global Catalogue of Microorganisms (GCM) 10K type strain sequencing project: providing services to taxonomists for standard genome sequencing and annotation.</title>
        <authorList>
            <consortium name="The Broad Institute Genomics Platform"/>
            <consortium name="The Broad Institute Genome Sequencing Center for Infectious Disease"/>
            <person name="Wu L."/>
            <person name="Ma J."/>
        </authorList>
    </citation>
    <scope>NUCLEOTIDE SEQUENCE [LARGE SCALE GENOMIC DNA]</scope>
    <source>
        <strain evidence="4">LMG 29247</strain>
    </source>
</reference>
<dbReference type="InterPro" id="IPR050266">
    <property type="entry name" value="AB_hydrolase_sf"/>
</dbReference>
<feature type="compositionally biased region" description="Basic and acidic residues" evidence="1">
    <location>
        <begin position="76"/>
        <end position="86"/>
    </location>
</feature>
<dbReference type="InterPro" id="IPR000073">
    <property type="entry name" value="AB_hydrolase_1"/>
</dbReference>
<accession>A0ABW4KQM6</accession>
<dbReference type="GO" id="GO:0016787">
    <property type="term" value="F:hydrolase activity"/>
    <property type="evidence" value="ECO:0007669"/>
    <property type="project" value="UniProtKB-KW"/>
</dbReference>
<keyword evidence="3" id="KW-0378">Hydrolase</keyword>
<gene>
    <name evidence="3" type="ORF">ACFSF0_02880</name>
</gene>
<evidence type="ECO:0000256" key="1">
    <source>
        <dbReference type="SAM" id="MobiDB-lite"/>
    </source>
</evidence>
<sequence>MEMVDIDGVFLEVQPIAAPPGSDPALAPLVFLHEGLGSVAMWRDWPASLCAATGRAGWLYSRRGYGQSSPVPDVRGPSREGADGRRSGRLLPDYMHREALNVLPQLLAHLGLARPVLIGHSDGATIALIHAAHHPVAACVVQAPHVMVEGVSVQSIAEARDAFSTTPLRERLGRYHADVDGAFWQWNDVWLSEAFRAFDIRDEIRGIRAPLLAIQGLDDQYGTLAQIHDIGRAVPQAELLEVPDCGHSPFKDQPEVVNAAIADFLRRRVPAGV</sequence>
<dbReference type="RefSeq" id="WP_147913330.1">
    <property type="nucleotide sequence ID" value="NZ_JBHUEJ010000007.1"/>
</dbReference>
<comment type="caution">
    <text evidence="3">The sequence shown here is derived from an EMBL/GenBank/DDBJ whole genome shotgun (WGS) entry which is preliminary data.</text>
</comment>
<feature type="domain" description="AB hydrolase-1" evidence="2">
    <location>
        <begin position="29"/>
        <end position="260"/>
    </location>
</feature>
<proteinExistence type="predicted"/>
<keyword evidence="4" id="KW-1185">Reference proteome</keyword>
<dbReference type="PANTHER" id="PTHR43798">
    <property type="entry name" value="MONOACYLGLYCEROL LIPASE"/>
    <property type="match status" value="1"/>
</dbReference>
<dbReference type="Gene3D" id="3.40.50.1820">
    <property type="entry name" value="alpha/beta hydrolase"/>
    <property type="match status" value="1"/>
</dbReference>
<evidence type="ECO:0000313" key="4">
    <source>
        <dbReference type="Proteomes" id="UP001597304"/>
    </source>
</evidence>
<protein>
    <submittedName>
        <fullName evidence="3">Alpha/beta fold hydrolase</fullName>
    </submittedName>
</protein>
<feature type="region of interest" description="Disordered" evidence="1">
    <location>
        <begin position="66"/>
        <end position="88"/>
    </location>
</feature>
<dbReference type="SUPFAM" id="SSF53474">
    <property type="entry name" value="alpha/beta-Hydrolases"/>
    <property type="match status" value="1"/>
</dbReference>
<organism evidence="3 4">
    <name type="scientific">Ottowia flava</name>
    <dbReference type="NCBI Taxonomy" id="2675430"/>
    <lineage>
        <taxon>Bacteria</taxon>
        <taxon>Pseudomonadati</taxon>
        <taxon>Pseudomonadota</taxon>
        <taxon>Betaproteobacteria</taxon>
        <taxon>Burkholderiales</taxon>
        <taxon>Comamonadaceae</taxon>
        <taxon>Ottowia</taxon>
    </lineage>
</organism>
<dbReference type="PANTHER" id="PTHR43798:SF33">
    <property type="entry name" value="HYDROLASE, PUTATIVE (AFU_ORTHOLOGUE AFUA_2G14860)-RELATED"/>
    <property type="match status" value="1"/>
</dbReference>
<dbReference type="EMBL" id="JBHUEJ010000007">
    <property type="protein sequence ID" value="MFD1709538.1"/>
    <property type="molecule type" value="Genomic_DNA"/>
</dbReference>
<evidence type="ECO:0000259" key="2">
    <source>
        <dbReference type="Pfam" id="PF12697"/>
    </source>
</evidence>
<dbReference type="Proteomes" id="UP001597304">
    <property type="component" value="Unassembled WGS sequence"/>
</dbReference>
<dbReference type="Pfam" id="PF12697">
    <property type="entry name" value="Abhydrolase_6"/>
    <property type="match status" value="1"/>
</dbReference>
<name>A0ABW4KQM6_9BURK</name>